<dbReference type="EMBL" id="AZBU02000001">
    <property type="protein sequence ID" value="TMS32478.1"/>
    <property type="molecule type" value="Genomic_DNA"/>
</dbReference>
<accession>A0A4U8ULZ5</accession>
<proteinExistence type="predicted"/>
<reference evidence="1 2" key="2">
    <citation type="journal article" date="2019" name="G3 (Bethesda)">
        <title>Hybrid Assembly of the Genome of the Entomopathogenic Nematode Steinernema carpocapsae Identifies the X-Chromosome.</title>
        <authorList>
            <person name="Serra L."/>
            <person name="Macchietto M."/>
            <person name="Macias-Munoz A."/>
            <person name="McGill C.J."/>
            <person name="Rodriguez I.M."/>
            <person name="Rodriguez B."/>
            <person name="Murad R."/>
            <person name="Mortazavi A."/>
        </authorList>
    </citation>
    <scope>NUCLEOTIDE SEQUENCE [LARGE SCALE GENOMIC DNA]</scope>
    <source>
        <strain evidence="1 2">ALL</strain>
    </source>
</reference>
<dbReference type="Proteomes" id="UP000298663">
    <property type="component" value="Unassembled WGS sequence"/>
</dbReference>
<protein>
    <submittedName>
        <fullName evidence="1">Uncharacterized protein</fullName>
    </submittedName>
</protein>
<gene>
    <name evidence="1" type="ORF">L596_000308</name>
</gene>
<keyword evidence="2" id="KW-1185">Reference proteome</keyword>
<reference evidence="1 2" key="1">
    <citation type="journal article" date="2015" name="Genome Biol.">
        <title>Comparative genomics of Steinernema reveals deeply conserved gene regulatory networks.</title>
        <authorList>
            <person name="Dillman A.R."/>
            <person name="Macchietto M."/>
            <person name="Porter C.F."/>
            <person name="Rogers A."/>
            <person name="Williams B."/>
            <person name="Antoshechkin I."/>
            <person name="Lee M.M."/>
            <person name="Goodwin Z."/>
            <person name="Lu X."/>
            <person name="Lewis E.E."/>
            <person name="Goodrich-Blair H."/>
            <person name="Stock S.P."/>
            <person name="Adams B.J."/>
            <person name="Sternberg P.W."/>
            <person name="Mortazavi A."/>
        </authorList>
    </citation>
    <scope>NUCLEOTIDE SEQUENCE [LARGE SCALE GENOMIC DNA]</scope>
    <source>
        <strain evidence="1 2">ALL</strain>
    </source>
</reference>
<evidence type="ECO:0000313" key="2">
    <source>
        <dbReference type="Proteomes" id="UP000298663"/>
    </source>
</evidence>
<sequence>MCREILFLCATHSFFSRSGCHDKVSDPKSALVDKAFHQRDFLILGTSQFLLNAEIYNRPINTNIQLIYPLYKVAR</sequence>
<organism evidence="1 2">
    <name type="scientific">Steinernema carpocapsae</name>
    <name type="common">Entomopathogenic nematode</name>
    <dbReference type="NCBI Taxonomy" id="34508"/>
    <lineage>
        <taxon>Eukaryota</taxon>
        <taxon>Metazoa</taxon>
        <taxon>Ecdysozoa</taxon>
        <taxon>Nematoda</taxon>
        <taxon>Chromadorea</taxon>
        <taxon>Rhabditida</taxon>
        <taxon>Tylenchina</taxon>
        <taxon>Panagrolaimomorpha</taxon>
        <taxon>Strongyloidoidea</taxon>
        <taxon>Steinernematidae</taxon>
        <taxon>Steinernema</taxon>
    </lineage>
</organism>
<evidence type="ECO:0000313" key="1">
    <source>
        <dbReference type="EMBL" id="TMS32478.1"/>
    </source>
</evidence>
<dbReference type="AlphaFoldDB" id="A0A4U8ULZ5"/>
<name>A0A4U8ULZ5_STECR</name>
<comment type="caution">
    <text evidence="1">The sequence shown here is derived from an EMBL/GenBank/DDBJ whole genome shotgun (WGS) entry which is preliminary data.</text>
</comment>